<comment type="caution">
    <text evidence="2">The sequence shown here is derived from an EMBL/GenBank/DDBJ whole genome shotgun (WGS) entry which is preliminary data.</text>
</comment>
<sequence>MAACIWTRVGSWCHFLTPPSGRRGLSSDQLPLSWRLKRTAIRQEMFFFPPTPHPLSEPPLVVAEKETENPSFTRPFD</sequence>
<feature type="region of interest" description="Disordered" evidence="1">
    <location>
        <begin position="57"/>
        <end position="77"/>
    </location>
</feature>
<keyword evidence="3" id="KW-1185">Reference proteome</keyword>
<evidence type="ECO:0000313" key="2">
    <source>
        <dbReference type="EMBL" id="KAF7827340.1"/>
    </source>
</evidence>
<protein>
    <submittedName>
        <fullName evidence="2">Uncharacterized protein</fullName>
    </submittedName>
</protein>
<reference evidence="2" key="1">
    <citation type="submission" date="2020-09" db="EMBL/GenBank/DDBJ databases">
        <title>Genome-Enabled Discovery of Anthraquinone Biosynthesis in Senna tora.</title>
        <authorList>
            <person name="Kang S.-H."/>
            <person name="Pandey R.P."/>
            <person name="Lee C.-M."/>
            <person name="Sim J.-S."/>
            <person name="Jeong J.-T."/>
            <person name="Choi B.-S."/>
            <person name="Jung M."/>
            <person name="Ginzburg D."/>
            <person name="Zhao K."/>
            <person name="Won S.Y."/>
            <person name="Oh T.-J."/>
            <person name="Yu Y."/>
            <person name="Kim N.-H."/>
            <person name="Lee O.R."/>
            <person name="Lee T.-H."/>
            <person name="Bashyal P."/>
            <person name="Kim T.-S."/>
            <person name="Lee W.-H."/>
            <person name="Kawkins C."/>
            <person name="Kim C.-K."/>
            <person name="Kim J.S."/>
            <person name="Ahn B.O."/>
            <person name="Rhee S.Y."/>
            <person name="Sohng J.K."/>
        </authorList>
    </citation>
    <scope>NUCLEOTIDE SEQUENCE</scope>
    <source>
        <tissue evidence="2">Leaf</tissue>
    </source>
</reference>
<dbReference type="Proteomes" id="UP000634136">
    <property type="component" value="Unassembled WGS sequence"/>
</dbReference>
<organism evidence="2 3">
    <name type="scientific">Senna tora</name>
    <dbReference type="NCBI Taxonomy" id="362788"/>
    <lineage>
        <taxon>Eukaryota</taxon>
        <taxon>Viridiplantae</taxon>
        <taxon>Streptophyta</taxon>
        <taxon>Embryophyta</taxon>
        <taxon>Tracheophyta</taxon>
        <taxon>Spermatophyta</taxon>
        <taxon>Magnoliopsida</taxon>
        <taxon>eudicotyledons</taxon>
        <taxon>Gunneridae</taxon>
        <taxon>Pentapetalae</taxon>
        <taxon>rosids</taxon>
        <taxon>fabids</taxon>
        <taxon>Fabales</taxon>
        <taxon>Fabaceae</taxon>
        <taxon>Caesalpinioideae</taxon>
        <taxon>Cassia clade</taxon>
        <taxon>Senna</taxon>
    </lineage>
</organism>
<evidence type="ECO:0000313" key="3">
    <source>
        <dbReference type="Proteomes" id="UP000634136"/>
    </source>
</evidence>
<name>A0A834TRX4_9FABA</name>
<evidence type="ECO:0000256" key="1">
    <source>
        <dbReference type="SAM" id="MobiDB-lite"/>
    </source>
</evidence>
<accession>A0A834TRX4</accession>
<dbReference type="EMBL" id="JAAIUW010000006">
    <property type="protein sequence ID" value="KAF7827340.1"/>
    <property type="molecule type" value="Genomic_DNA"/>
</dbReference>
<proteinExistence type="predicted"/>
<gene>
    <name evidence="2" type="ORF">G2W53_018504</name>
</gene>
<dbReference type="AlphaFoldDB" id="A0A834TRX4"/>